<protein>
    <submittedName>
        <fullName evidence="2">Uncharacterized protein</fullName>
    </submittedName>
</protein>
<dbReference type="RefSeq" id="WP_237863431.1">
    <property type="nucleotide sequence ID" value="NZ_JAKLTY010000001.1"/>
</dbReference>
<dbReference type="Proteomes" id="UP001139054">
    <property type="component" value="Unassembled WGS sequence"/>
</dbReference>
<evidence type="ECO:0000313" key="2">
    <source>
        <dbReference type="EMBL" id="MCG2625116.1"/>
    </source>
</evidence>
<evidence type="ECO:0000313" key="4">
    <source>
        <dbReference type="Proteomes" id="UP001139012"/>
    </source>
</evidence>
<dbReference type="EMBL" id="JAKLUA010000002">
    <property type="protein sequence ID" value="MCG2667186.1"/>
    <property type="molecule type" value="Genomic_DNA"/>
</dbReference>
<comment type="caution">
    <text evidence="2">The sequence shown here is derived from an EMBL/GenBank/DDBJ whole genome shotgun (WGS) entry which is preliminary data.</text>
</comment>
<evidence type="ECO:0000313" key="3">
    <source>
        <dbReference type="EMBL" id="MCG2667186.1"/>
    </source>
</evidence>
<sequence>MSAPIKCEPPAGSTNQPDVRSSTRLCGVIAAEAQHFEVCRANAAFSDEPVTIAAVNENVIDGLWVSREAHEKGGPEAAF</sequence>
<dbReference type="Proteomes" id="UP001139012">
    <property type="component" value="Unassembled WGS sequence"/>
</dbReference>
<accession>A0A9X1R3C8</accession>
<dbReference type="AlphaFoldDB" id="A0A9X1R3C8"/>
<keyword evidence="4" id="KW-1185">Reference proteome</keyword>
<organism evidence="2 5">
    <name type="scientific">Bradyrhizobium zhengyangense</name>
    <dbReference type="NCBI Taxonomy" id="2911009"/>
    <lineage>
        <taxon>Bacteria</taxon>
        <taxon>Pseudomonadati</taxon>
        <taxon>Pseudomonadota</taxon>
        <taxon>Alphaproteobacteria</taxon>
        <taxon>Hyphomicrobiales</taxon>
        <taxon>Nitrobacteraceae</taxon>
        <taxon>Bradyrhizobium</taxon>
    </lineage>
</organism>
<dbReference type="EMBL" id="JAKLTY010000001">
    <property type="protein sequence ID" value="MCG2625116.1"/>
    <property type="molecule type" value="Genomic_DNA"/>
</dbReference>
<proteinExistence type="predicted"/>
<name>A0A9X1R3C8_9BRAD</name>
<feature type="region of interest" description="Disordered" evidence="1">
    <location>
        <begin position="1"/>
        <end position="20"/>
    </location>
</feature>
<evidence type="ECO:0000313" key="5">
    <source>
        <dbReference type="Proteomes" id="UP001139054"/>
    </source>
</evidence>
<gene>
    <name evidence="3" type="ORF">L6637_09500</name>
    <name evidence="2" type="ORF">L6654_00660</name>
</gene>
<evidence type="ECO:0000256" key="1">
    <source>
        <dbReference type="SAM" id="MobiDB-lite"/>
    </source>
</evidence>
<reference evidence="2" key="1">
    <citation type="submission" date="2022-01" db="EMBL/GenBank/DDBJ databases">
        <title>Genome sequnece data of strain Bradyrhizobium sp. nov.</title>
        <authorList>
            <person name="Zhang J."/>
        </authorList>
    </citation>
    <scope>NUCLEOTIDE SEQUENCE</scope>
    <source>
        <strain evidence="3">WYCCWR 12774</strain>
        <strain evidence="2">WYCCWR 13023</strain>
    </source>
</reference>